<reference evidence="2 3" key="1">
    <citation type="journal article" date="2018" name="Front. Plant Sci.">
        <title>Red Clover (Trifolium pratense) and Zigzag Clover (T. medium) - A Picture of Genomic Similarities and Differences.</title>
        <authorList>
            <person name="Dluhosova J."/>
            <person name="Istvanek J."/>
            <person name="Nedelnik J."/>
            <person name="Repkova J."/>
        </authorList>
    </citation>
    <scope>NUCLEOTIDE SEQUENCE [LARGE SCALE GENOMIC DNA]</scope>
    <source>
        <strain evidence="3">cv. 10/8</strain>
        <tissue evidence="2">Leaf</tissue>
    </source>
</reference>
<name>A0A392RR54_9FABA</name>
<accession>A0A392RR54</accession>
<evidence type="ECO:0000313" key="3">
    <source>
        <dbReference type="Proteomes" id="UP000265520"/>
    </source>
</evidence>
<dbReference type="EMBL" id="LXQA010263820">
    <property type="protein sequence ID" value="MCI39121.1"/>
    <property type="molecule type" value="Genomic_DNA"/>
</dbReference>
<keyword evidence="3" id="KW-1185">Reference proteome</keyword>
<feature type="compositionally biased region" description="Polar residues" evidence="1">
    <location>
        <begin position="85"/>
        <end position="103"/>
    </location>
</feature>
<dbReference type="AlphaFoldDB" id="A0A392RR54"/>
<organism evidence="2 3">
    <name type="scientific">Trifolium medium</name>
    <dbReference type="NCBI Taxonomy" id="97028"/>
    <lineage>
        <taxon>Eukaryota</taxon>
        <taxon>Viridiplantae</taxon>
        <taxon>Streptophyta</taxon>
        <taxon>Embryophyta</taxon>
        <taxon>Tracheophyta</taxon>
        <taxon>Spermatophyta</taxon>
        <taxon>Magnoliopsida</taxon>
        <taxon>eudicotyledons</taxon>
        <taxon>Gunneridae</taxon>
        <taxon>Pentapetalae</taxon>
        <taxon>rosids</taxon>
        <taxon>fabids</taxon>
        <taxon>Fabales</taxon>
        <taxon>Fabaceae</taxon>
        <taxon>Papilionoideae</taxon>
        <taxon>50 kb inversion clade</taxon>
        <taxon>NPAAA clade</taxon>
        <taxon>Hologalegina</taxon>
        <taxon>IRL clade</taxon>
        <taxon>Trifolieae</taxon>
        <taxon>Trifolium</taxon>
    </lineage>
</organism>
<dbReference type="InterPro" id="IPR016197">
    <property type="entry name" value="Chromo-like_dom_sf"/>
</dbReference>
<evidence type="ECO:0000313" key="2">
    <source>
        <dbReference type="EMBL" id="MCI39121.1"/>
    </source>
</evidence>
<feature type="region of interest" description="Disordered" evidence="1">
    <location>
        <begin position="78"/>
        <end position="112"/>
    </location>
</feature>
<comment type="caution">
    <text evidence="2">The sequence shown here is derived from an EMBL/GenBank/DDBJ whole genome shotgun (WGS) entry which is preliminary data.</text>
</comment>
<dbReference type="SUPFAM" id="SSF54160">
    <property type="entry name" value="Chromo domain-like"/>
    <property type="match status" value="1"/>
</dbReference>
<sequence>IGAVPTEVDELPLEVVDNHPLVTPLAILSTKEEVINGKLQKLALIQWQGLSPDDTSWESWDKLQSFYNLDDKAGFDGEGDVMDQNIESQNGPNTKQMGPNTIAYNKPKRNIM</sequence>
<feature type="non-terminal residue" evidence="2">
    <location>
        <position position="1"/>
    </location>
</feature>
<dbReference type="Proteomes" id="UP000265520">
    <property type="component" value="Unassembled WGS sequence"/>
</dbReference>
<protein>
    <recommendedName>
        <fullName evidence="4">Chromo domain-containing protein</fullName>
    </recommendedName>
</protein>
<evidence type="ECO:0000256" key="1">
    <source>
        <dbReference type="SAM" id="MobiDB-lite"/>
    </source>
</evidence>
<proteinExistence type="predicted"/>
<evidence type="ECO:0008006" key="4">
    <source>
        <dbReference type="Google" id="ProtNLM"/>
    </source>
</evidence>